<name>A0ABU7CBG1_9TELE</name>
<dbReference type="EMBL" id="JAHUTI010083997">
    <property type="protein sequence ID" value="MED6259486.1"/>
    <property type="molecule type" value="Genomic_DNA"/>
</dbReference>
<sequence>MLRELNWMESYFSGFRGGLVLCSLLLSIEKVCVDFCNVHLCTCQVVCKTLRRKTFVLNHASYMKLQVRELQPLCCLGLPLVRAGSAFPEAIAGLQFPKKLSLTRIDQEKVQ</sequence>
<organism evidence="1 2">
    <name type="scientific">Ataeniobius toweri</name>
    <dbReference type="NCBI Taxonomy" id="208326"/>
    <lineage>
        <taxon>Eukaryota</taxon>
        <taxon>Metazoa</taxon>
        <taxon>Chordata</taxon>
        <taxon>Craniata</taxon>
        <taxon>Vertebrata</taxon>
        <taxon>Euteleostomi</taxon>
        <taxon>Actinopterygii</taxon>
        <taxon>Neopterygii</taxon>
        <taxon>Teleostei</taxon>
        <taxon>Neoteleostei</taxon>
        <taxon>Acanthomorphata</taxon>
        <taxon>Ovalentaria</taxon>
        <taxon>Atherinomorphae</taxon>
        <taxon>Cyprinodontiformes</taxon>
        <taxon>Goodeidae</taxon>
        <taxon>Ataeniobius</taxon>
    </lineage>
</organism>
<dbReference type="Proteomes" id="UP001345963">
    <property type="component" value="Unassembled WGS sequence"/>
</dbReference>
<gene>
    <name evidence="1" type="ORF">ATANTOWER_023767</name>
</gene>
<evidence type="ECO:0000313" key="1">
    <source>
        <dbReference type="EMBL" id="MED6259486.1"/>
    </source>
</evidence>
<accession>A0ABU7CBG1</accession>
<keyword evidence="2" id="KW-1185">Reference proteome</keyword>
<comment type="caution">
    <text evidence="1">The sequence shown here is derived from an EMBL/GenBank/DDBJ whole genome shotgun (WGS) entry which is preliminary data.</text>
</comment>
<protein>
    <submittedName>
        <fullName evidence="1">Uncharacterized protein</fullName>
    </submittedName>
</protein>
<proteinExistence type="predicted"/>
<reference evidence="1 2" key="1">
    <citation type="submission" date="2021-07" db="EMBL/GenBank/DDBJ databases">
        <authorList>
            <person name="Palmer J.M."/>
        </authorList>
    </citation>
    <scope>NUCLEOTIDE SEQUENCE [LARGE SCALE GENOMIC DNA]</scope>
    <source>
        <strain evidence="1 2">AT_MEX2019</strain>
        <tissue evidence="1">Muscle</tissue>
    </source>
</reference>
<evidence type="ECO:0000313" key="2">
    <source>
        <dbReference type="Proteomes" id="UP001345963"/>
    </source>
</evidence>